<comment type="function">
    <text evidence="10">Specifically methylates the N1 position of guanosine-37 in various cytoplasmic and mitochondrial tRNAs. Methylation is not dependent on the nature of the nucleoside 5' of the target nucleoside. This is the first step in the biosynthesis of wybutosine (yW), a modified base adjacent to the anticodon of tRNAs and required for accurate decoding.</text>
</comment>
<dbReference type="HAMAP" id="MF_03152">
    <property type="entry name" value="TRM5"/>
    <property type="match status" value="1"/>
</dbReference>
<evidence type="ECO:0000259" key="12">
    <source>
        <dbReference type="PROSITE" id="PS51684"/>
    </source>
</evidence>
<feature type="region of interest" description="Disordered" evidence="11">
    <location>
        <begin position="309"/>
        <end position="331"/>
    </location>
</feature>
<dbReference type="GO" id="GO:0070901">
    <property type="term" value="P:mitochondrial tRNA methylation"/>
    <property type="evidence" value="ECO:0007669"/>
    <property type="project" value="TreeGrafter"/>
</dbReference>
<feature type="binding site" evidence="10">
    <location>
        <begin position="264"/>
        <end position="265"/>
    </location>
    <ligand>
        <name>S-adenosyl-L-methionine</name>
        <dbReference type="ChEBI" id="CHEBI:59789"/>
    </ligand>
</feature>
<dbReference type="Gene3D" id="3.30.300.110">
    <property type="entry name" value="Met-10+ protein-like domains"/>
    <property type="match status" value="1"/>
</dbReference>
<dbReference type="EC" id="2.1.1.228" evidence="10"/>
<comment type="catalytic activity">
    <reaction evidence="9 10">
        <text>guanosine(37) in tRNA + S-adenosyl-L-methionine = N(1)-methylguanosine(37) in tRNA + S-adenosyl-L-homocysteine + H(+)</text>
        <dbReference type="Rhea" id="RHEA:36899"/>
        <dbReference type="Rhea" id="RHEA-COMP:10145"/>
        <dbReference type="Rhea" id="RHEA-COMP:10147"/>
        <dbReference type="ChEBI" id="CHEBI:15378"/>
        <dbReference type="ChEBI" id="CHEBI:57856"/>
        <dbReference type="ChEBI" id="CHEBI:59789"/>
        <dbReference type="ChEBI" id="CHEBI:73542"/>
        <dbReference type="ChEBI" id="CHEBI:74269"/>
        <dbReference type="EC" id="2.1.1.228"/>
    </reaction>
</comment>
<keyword evidence="8 10" id="KW-0539">Nucleus</keyword>
<evidence type="ECO:0000256" key="7">
    <source>
        <dbReference type="ARBA" id="ARBA00023128"/>
    </source>
</evidence>
<evidence type="ECO:0000256" key="1">
    <source>
        <dbReference type="ARBA" id="ARBA00009775"/>
    </source>
</evidence>
<organism evidence="13 14">
    <name type="scientific">Ceriporiopsis subvermispora (strain B)</name>
    <name type="common">White-rot fungus</name>
    <name type="synonym">Gelatoporia subvermispora</name>
    <dbReference type="NCBI Taxonomy" id="914234"/>
    <lineage>
        <taxon>Eukaryota</taxon>
        <taxon>Fungi</taxon>
        <taxon>Dikarya</taxon>
        <taxon>Basidiomycota</taxon>
        <taxon>Agaricomycotina</taxon>
        <taxon>Agaricomycetes</taxon>
        <taxon>Polyporales</taxon>
        <taxon>Gelatoporiaceae</taxon>
        <taxon>Gelatoporia</taxon>
    </lineage>
</organism>
<dbReference type="SUPFAM" id="SSF53335">
    <property type="entry name" value="S-adenosyl-L-methionine-dependent methyltransferases"/>
    <property type="match status" value="1"/>
</dbReference>
<comment type="subunit">
    <text evidence="10">Monomer.</text>
</comment>
<feature type="binding site" evidence="10">
    <location>
        <position position="350"/>
    </location>
    <ligand>
        <name>S-adenosyl-L-methionine</name>
        <dbReference type="ChEBI" id="CHEBI:59789"/>
    </ligand>
</feature>
<dbReference type="PROSITE" id="PS51684">
    <property type="entry name" value="SAM_MT_TRM5_TYW2"/>
    <property type="match status" value="1"/>
</dbReference>
<dbReference type="GO" id="GO:0052906">
    <property type="term" value="F:tRNA (guanine(37)-N1)-methyltransferase activity"/>
    <property type="evidence" value="ECO:0007669"/>
    <property type="project" value="UniProtKB-UniRule"/>
</dbReference>
<evidence type="ECO:0000256" key="3">
    <source>
        <dbReference type="ARBA" id="ARBA00022603"/>
    </source>
</evidence>
<feature type="binding site" evidence="10">
    <location>
        <position position="226"/>
    </location>
    <ligand>
        <name>S-adenosyl-L-methionine</name>
        <dbReference type="ChEBI" id="CHEBI:59789"/>
    </ligand>
</feature>
<dbReference type="GO" id="GO:0005759">
    <property type="term" value="C:mitochondrial matrix"/>
    <property type="evidence" value="ECO:0007669"/>
    <property type="project" value="UniProtKB-SubCell"/>
</dbReference>
<protein>
    <recommendedName>
        <fullName evidence="10">tRNA (guanine(37)-N1)-methyltransferase</fullName>
        <ecNumber evidence="10">2.1.1.228</ecNumber>
    </recommendedName>
    <alternativeName>
        <fullName evidence="10">M1G-methyltransferase</fullName>
    </alternativeName>
    <alternativeName>
        <fullName evidence="10">tRNA [GM37] methyltransferase</fullName>
    </alternativeName>
    <alternativeName>
        <fullName evidence="10">tRNA methyltransferase 5</fullName>
    </alternativeName>
</protein>
<evidence type="ECO:0000256" key="4">
    <source>
        <dbReference type="ARBA" id="ARBA00022679"/>
    </source>
</evidence>
<sequence>MRSYSAEYLDLTPPVHRGLKEIVDKSIFRKDLNIIAAKIDARKTQTIARALRDKAILHIRSYRNVEPAGDGKTLVLLKFPDEALLPPDVREFLEKEGAEFVPYTMELDYDHWTADDILQSVLPEDLAEQHPSGFAMVGHIAHLNLPEEYLPYKHIIGQVILEKNSAVRTVVNKLQTIDDADHVFRVFKMELLAGVPDYVVSHMEQGCKFTFDFTEVYWNSRLQTEHTRIVDMLKPTDLVADPFAGVGPFAIPAAKKGCAVFANDLNPSSYHYLNKNTISNKVKDLIVSSNEDGRKFIRYVFRQAWDMPMPPHRPKEKGESRRAAKRPPAPALARWAPEHARKRITHFVMNLPQSAIEFLDAFRGVLAPANMGDRPLSGEYSDSGSMPMIHCYCFTRFLEPAEAEADIRQRVEAGMGHPLGEEVSLYNVRSVAPNKDMYCISFRLPYEVAFAAA</sequence>
<comment type="similarity">
    <text evidence="1">Belongs to the class I-like SAM-binding methyltransferase superfamily. TRM5/TYW2 family.</text>
</comment>
<feature type="binding site" evidence="10">
    <location>
        <begin position="292"/>
        <end position="293"/>
    </location>
    <ligand>
        <name>S-adenosyl-L-methionine</name>
        <dbReference type="ChEBI" id="CHEBI:59789"/>
    </ligand>
</feature>
<evidence type="ECO:0000256" key="5">
    <source>
        <dbReference type="ARBA" id="ARBA00022691"/>
    </source>
</evidence>
<dbReference type="PANTHER" id="PTHR23245:SF36">
    <property type="entry name" value="TRNA (GUANINE(37)-N1)-METHYLTRANSFERASE"/>
    <property type="match status" value="1"/>
</dbReference>
<reference evidence="13 14" key="1">
    <citation type="journal article" date="2012" name="Proc. Natl. Acad. Sci. U.S.A.">
        <title>Comparative genomics of Ceriporiopsis subvermispora and Phanerochaete chrysosporium provide insight into selective ligninolysis.</title>
        <authorList>
            <person name="Fernandez-Fueyo E."/>
            <person name="Ruiz-Duenas F.J."/>
            <person name="Ferreira P."/>
            <person name="Floudas D."/>
            <person name="Hibbett D.S."/>
            <person name="Canessa P."/>
            <person name="Larrondo L.F."/>
            <person name="James T.Y."/>
            <person name="Seelenfreund D."/>
            <person name="Lobos S."/>
            <person name="Polanco R."/>
            <person name="Tello M."/>
            <person name="Honda Y."/>
            <person name="Watanabe T."/>
            <person name="Watanabe T."/>
            <person name="Ryu J.S."/>
            <person name="Kubicek C.P."/>
            <person name="Schmoll M."/>
            <person name="Gaskell J."/>
            <person name="Hammel K.E."/>
            <person name="St John F.J."/>
            <person name="Vanden Wymelenberg A."/>
            <person name="Sabat G."/>
            <person name="Splinter BonDurant S."/>
            <person name="Syed K."/>
            <person name="Yadav J.S."/>
            <person name="Doddapaneni H."/>
            <person name="Subramanian V."/>
            <person name="Lavin J.L."/>
            <person name="Oguiza J.A."/>
            <person name="Perez G."/>
            <person name="Pisabarro A.G."/>
            <person name="Ramirez L."/>
            <person name="Santoyo F."/>
            <person name="Master E."/>
            <person name="Coutinho P.M."/>
            <person name="Henrissat B."/>
            <person name="Lombard V."/>
            <person name="Magnuson J.K."/>
            <person name="Kuees U."/>
            <person name="Hori C."/>
            <person name="Igarashi K."/>
            <person name="Samejima M."/>
            <person name="Held B.W."/>
            <person name="Barry K.W."/>
            <person name="LaButti K.M."/>
            <person name="Lapidus A."/>
            <person name="Lindquist E.A."/>
            <person name="Lucas S.M."/>
            <person name="Riley R."/>
            <person name="Salamov A.A."/>
            <person name="Hoffmeister D."/>
            <person name="Schwenk D."/>
            <person name="Hadar Y."/>
            <person name="Yarden O."/>
            <person name="de Vries R.P."/>
            <person name="Wiebenga A."/>
            <person name="Stenlid J."/>
            <person name="Eastwood D."/>
            <person name="Grigoriev I.V."/>
            <person name="Berka R.M."/>
            <person name="Blanchette R.A."/>
            <person name="Kersten P."/>
            <person name="Martinez A.T."/>
            <person name="Vicuna R."/>
            <person name="Cullen D."/>
        </authorList>
    </citation>
    <scope>NUCLEOTIDE SEQUENCE [LARGE SCALE GENOMIC DNA]</scope>
    <source>
        <strain evidence="13 14">B</strain>
    </source>
</reference>
<keyword evidence="5 10" id="KW-0949">S-adenosyl-L-methionine</keyword>
<dbReference type="InterPro" id="IPR025792">
    <property type="entry name" value="tRNA_Gua_MeTrfase_euk"/>
</dbReference>
<dbReference type="Proteomes" id="UP000016930">
    <property type="component" value="Unassembled WGS sequence"/>
</dbReference>
<dbReference type="InterPro" id="IPR029063">
    <property type="entry name" value="SAM-dependent_MTases_sf"/>
</dbReference>
<comment type="similarity">
    <text evidence="10">Belongs to the TRM5 / TYW2 family.</text>
</comment>
<keyword evidence="4 10" id="KW-0808">Transferase</keyword>
<evidence type="ECO:0000256" key="2">
    <source>
        <dbReference type="ARBA" id="ARBA00022490"/>
    </source>
</evidence>
<evidence type="ECO:0000256" key="6">
    <source>
        <dbReference type="ARBA" id="ARBA00022694"/>
    </source>
</evidence>
<dbReference type="Pfam" id="PF25133">
    <property type="entry name" value="TYW2_N_2"/>
    <property type="match status" value="1"/>
</dbReference>
<proteinExistence type="inferred from homology"/>
<dbReference type="FunFam" id="3.30.300.110:FF:000001">
    <property type="entry name" value="tRNA (guanine(37)-N1)-methyltransferase"/>
    <property type="match status" value="1"/>
</dbReference>
<dbReference type="PANTHER" id="PTHR23245">
    <property type="entry name" value="TRNA METHYLTRANSFERASE"/>
    <property type="match status" value="1"/>
</dbReference>
<evidence type="ECO:0000256" key="10">
    <source>
        <dbReference type="HAMAP-Rule" id="MF_03152"/>
    </source>
</evidence>
<gene>
    <name evidence="10" type="primary">TRM5</name>
    <name evidence="13" type="ORF">CERSUDRAFT_161607</name>
</gene>
<dbReference type="InterPro" id="IPR056744">
    <property type="entry name" value="TRM5/TYW2-like_N"/>
</dbReference>
<dbReference type="InterPro" id="IPR030382">
    <property type="entry name" value="MeTrfase_TRM5/TYW2"/>
</dbReference>
<keyword evidence="6 10" id="KW-0819">tRNA processing</keyword>
<dbReference type="EMBL" id="KB445810">
    <property type="protein sequence ID" value="EMD32636.1"/>
    <property type="molecule type" value="Genomic_DNA"/>
</dbReference>
<dbReference type="Gene3D" id="3.40.50.150">
    <property type="entry name" value="Vaccinia Virus protein VP39"/>
    <property type="match status" value="1"/>
</dbReference>
<dbReference type="InterPro" id="IPR056743">
    <property type="entry name" value="TRM5-TYW2-like_MTfase"/>
</dbReference>
<evidence type="ECO:0000256" key="9">
    <source>
        <dbReference type="ARBA" id="ARBA00047783"/>
    </source>
</evidence>
<dbReference type="GO" id="GO:0005634">
    <property type="term" value="C:nucleus"/>
    <property type="evidence" value="ECO:0007669"/>
    <property type="project" value="UniProtKB-SubCell"/>
</dbReference>
<evidence type="ECO:0000256" key="11">
    <source>
        <dbReference type="SAM" id="MobiDB-lite"/>
    </source>
</evidence>
<dbReference type="HOGENOM" id="CLU_022610_2_3_1"/>
<name>M2R184_CERS8</name>
<dbReference type="AlphaFoldDB" id="M2R184"/>
<dbReference type="Pfam" id="PF02475">
    <property type="entry name" value="TRM5-TYW2_MTfase"/>
    <property type="match status" value="1"/>
</dbReference>
<dbReference type="STRING" id="914234.M2R184"/>
<keyword evidence="3 10" id="KW-0489">Methyltransferase</keyword>
<evidence type="ECO:0000313" key="13">
    <source>
        <dbReference type="EMBL" id="EMD32636.1"/>
    </source>
</evidence>
<dbReference type="GO" id="GO:0002939">
    <property type="term" value="P:tRNA N1-guanine methylation"/>
    <property type="evidence" value="ECO:0007669"/>
    <property type="project" value="TreeGrafter"/>
</dbReference>
<dbReference type="OrthoDB" id="408788at2759"/>
<keyword evidence="14" id="KW-1185">Reference proteome</keyword>
<comment type="subcellular location">
    <subcellularLocation>
        <location evidence="10">Mitochondrion matrix</location>
    </subcellularLocation>
    <subcellularLocation>
        <location evidence="10">Nucleus</location>
    </subcellularLocation>
    <subcellularLocation>
        <location evidence="10">Cytoplasm</location>
    </subcellularLocation>
    <text evidence="10">Predominantly in the mitochondria and in the nucleus.</text>
</comment>
<evidence type="ECO:0000313" key="14">
    <source>
        <dbReference type="Proteomes" id="UP000016930"/>
    </source>
</evidence>
<keyword evidence="7 10" id="KW-0496">Mitochondrion</keyword>
<feature type="domain" description="SAM-dependent methyltransferase TRM5/TYW2-type" evidence="12">
    <location>
        <begin position="134"/>
        <end position="446"/>
    </location>
</feature>
<keyword evidence="2 10" id="KW-0963">Cytoplasm</keyword>
<evidence type="ECO:0000256" key="8">
    <source>
        <dbReference type="ARBA" id="ARBA00023242"/>
    </source>
</evidence>
<accession>M2R184</accession>